<name>A0A7M5XDA1_9CNID</name>
<dbReference type="CDD" id="cd07033">
    <property type="entry name" value="TPP_PYR_DXS_TK_like"/>
    <property type="match status" value="1"/>
</dbReference>
<protein>
    <recommendedName>
        <fullName evidence="9">Transketolase</fullName>
        <ecNumber evidence="8">2.2.1.1</ecNumber>
    </recommendedName>
</protein>
<dbReference type="Pfam" id="PF00456">
    <property type="entry name" value="Transketolase_N"/>
    <property type="match status" value="1"/>
</dbReference>
<comment type="similarity">
    <text evidence="6">Belongs to the transketolase family.</text>
</comment>
<dbReference type="RefSeq" id="XP_066922384.1">
    <property type="nucleotide sequence ID" value="XM_067066283.1"/>
</dbReference>
<dbReference type="PROSITE" id="PS00802">
    <property type="entry name" value="TRANSKETOLASE_2"/>
    <property type="match status" value="1"/>
</dbReference>
<dbReference type="Pfam" id="PF02780">
    <property type="entry name" value="Transketolase_C"/>
    <property type="match status" value="1"/>
</dbReference>
<dbReference type="InterPro" id="IPR005475">
    <property type="entry name" value="Transketolase-like_Pyr-bd"/>
</dbReference>
<keyword evidence="13" id="KW-0460">Magnesium</keyword>
<dbReference type="InterPro" id="IPR029061">
    <property type="entry name" value="THDP-binding"/>
</dbReference>
<evidence type="ECO:0000259" key="15">
    <source>
        <dbReference type="SMART" id="SM00861"/>
    </source>
</evidence>
<dbReference type="Proteomes" id="UP000594262">
    <property type="component" value="Unplaced"/>
</dbReference>
<evidence type="ECO:0000256" key="6">
    <source>
        <dbReference type="ARBA" id="ARBA00007131"/>
    </source>
</evidence>
<evidence type="ECO:0000256" key="9">
    <source>
        <dbReference type="ARBA" id="ARBA00016662"/>
    </source>
</evidence>
<keyword evidence="17" id="KW-1185">Reference proteome</keyword>
<dbReference type="SUPFAM" id="SSF52922">
    <property type="entry name" value="TK C-terminal domain-like"/>
    <property type="match status" value="1"/>
</dbReference>
<evidence type="ECO:0000256" key="3">
    <source>
        <dbReference type="ARBA" id="ARBA00001941"/>
    </source>
</evidence>
<keyword evidence="11" id="KW-0479">Metal-binding</keyword>
<dbReference type="SMART" id="SM00861">
    <property type="entry name" value="Transket_pyr"/>
    <property type="match status" value="1"/>
</dbReference>
<comment type="cofactor">
    <cofactor evidence="5">
        <name>thiamine diphosphate</name>
        <dbReference type="ChEBI" id="CHEBI:58937"/>
    </cofactor>
</comment>
<evidence type="ECO:0000256" key="1">
    <source>
        <dbReference type="ARBA" id="ARBA00001913"/>
    </source>
</evidence>
<evidence type="ECO:0000256" key="13">
    <source>
        <dbReference type="ARBA" id="ARBA00022842"/>
    </source>
</evidence>
<sequence length="626" mass="67579">MAELYHCPDQKKIQNLKDVANKLRILSIKCTNAAGSGHPTSCCSMAELTSVLFFHTMKYKVSDPRDASSDRFVLSKGHSAPILYAAWCMAGLFSEDELMQLRKLGNDLEGHPTPRLNFVDVATGSLGQGLSCSAGMAYTGKYLDKGSYRVFCLMGDGESAEGSVMEAANFAGYYKLDNLVGIIDINRLGQSDPTSLQHEMDVYQKRWESYGWNAIVVDGHDIEAICRAYFDAEQAKGRPTMILAKTYKGKGIPGVENEMNWHGKALGAKADDAIAAIEAQMVDKNVSGEKLNTQVVVDDVKPVDPSAIVLSEKPSYAADAKEATRKAYGLALAKLGRSSDRVVALDGDTKNSTFAITFQKEFPDRFVECFIAEQNMLGVGMGCATRDRTVAFASAFACFLSRGYDQIRMGAISQTKLKMAGSHVGVSIGEDGPSQMALEDLAMFRAINNCTVFYPSDAVSCERAVELCANTPNMCYIRTSRPATSILYGADEVFEAGKGKVVKQTASDFCLLIGAGVTLHECLKAHETLKAEGINTRVFDPFCIKPLDVQGIIANAKACNGNIVTIEDHYPEGGLGEAVLSAVAMETGIRVQRLAVTGLPRSGPSAALMEMFGVSAKQVVEAVKKF</sequence>
<dbReference type="InterPro" id="IPR033248">
    <property type="entry name" value="Transketolase_C"/>
</dbReference>
<dbReference type="GO" id="GO:0004802">
    <property type="term" value="F:transketolase activity"/>
    <property type="evidence" value="ECO:0007669"/>
    <property type="project" value="UniProtKB-EC"/>
</dbReference>
<organism evidence="16 17">
    <name type="scientific">Clytia hemisphaerica</name>
    <dbReference type="NCBI Taxonomy" id="252671"/>
    <lineage>
        <taxon>Eukaryota</taxon>
        <taxon>Metazoa</taxon>
        <taxon>Cnidaria</taxon>
        <taxon>Hydrozoa</taxon>
        <taxon>Hydroidolina</taxon>
        <taxon>Leptothecata</taxon>
        <taxon>Obeliida</taxon>
        <taxon>Clytiidae</taxon>
        <taxon>Clytia</taxon>
    </lineage>
</organism>
<dbReference type="Gene3D" id="3.40.50.920">
    <property type="match status" value="1"/>
</dbReference>
<evidence type="ECO:0000256" key="4">
    <source>
        <dbReference type="ARBA" id="ARBA00001946"/>
    </source>
</evidence>
<dbReference type="InterPro" id="IPR020826">
    <property type="entry name" value="Transketolase_BS"/>
</dbReference>
<dbReference type="PANTHER" id="PTHR43195">
    <property type="entry name" value="TRANSKETOLASE"/>
    <property type="match status" value="1"/>
</dbReference>
<dbReference type="GO" id="GO:0030976">
    <property type="term" value="F:thiamine pyrophosphate binding"/>
    <property type="evidence" value="ECO:0007669"/>
    <property type="project" value="TreeGrafter"/>
</dbReference>
<reference evidence="16" key="1">
    <citation type="submission" date="2021-01" db="UniProtKB">
        <authorList>
            <consortium name="EnsemblMetazoa"/>
        </authorList>
    </citation>
    <scope>IDENTIFICATION</scope>
</reference>
<feature type="domain" description="Transketolase-like pyrimidine-binding" evidence="15">
    <location>
        <begin position="322"/>
        <end position="486"/>
    </location>
</feature>
<dbReference type="SUPFAM" id="SSF52518">
    <property type="entry name" value="Thiamin diphosphate-binding fold (THDP-binding)"/>
    <property type="match status" value="2"/>
</dbReference>
<evidence type="ECO:0000313" key="16">
    <source>
        <dbReference type="EnsemblMetazoa" id="CLYHEMP021685.1"/>
    </source>
</evidence>
<accession>A0A7M5XDA1</accession>
<dbReference type="AlphaFoldDB" id="A0A7M5XDA1"/>
<dbReference type="EC" id="2.2.1.1" evidence="8"/>
<keyword evidence="14" id="KW-0786">Thiamine pyrophosphate</keyword>
<evidence type="ECO:0000256" key="10">
    <source>
        <dbReference type="ARBA" id="ARBA00022679"/>
    </source>
</evidence>
<comment type="cofactor">
    <cofactor evidence="2">
        <name>Mn(2+)</name>
        <dbReference type="ChEBI" id="CHEBI:29035"/>
    </cofactor>
</comment>
<dbReference type="InterPro" id="IPR005474">
    <property type="entry name" value="Transketolase_N"/>
</dbReference>
<dbReference type="CDD" id="cd02012">
    <property type="entry name" value="TPP_TK"/>
    <property type="match status" value="1"/>
</dbReference>
<dbReference type="GO" id="GO:0005737">
    <property type="term" value="C:cytoplasm"/>
    <property type="evidence" value="ECO:0007669"/>
    <property type="project" value="UniProtKB-ARBA"/>
</dbReference>
<dbReference type="OrthoDB" id="10267175at2759"/>
<dbReference type="Gene3D" id="3.40.50.970">
    <property type="match status" value="2"/>
</dbReference>
<evidence type="ECO:0000256" key="14">
    <source>
        <dbReference type="ARBA" id="ARBA00023052"/>
    </source>
</evidence>
<dbReference type="InterPro" id="IPR051424">
    <property type="entry name" value="Transketolase-like"/>
</dbReference>
<evidence type="ECO:0000256" key="12">
    <source>
        <dbReference type="ARBA" id="ARBA00022837"/>
    </source>
</evidence>
<dbReference type="Pfam" id="PF02779">
    <property type="entry name" value="Transket_pyr"/>
    <property type="match status" value="1"/>
</dbReference>
<keyword evidence="12" id="KW-0106">Calcium</keyword>
<dbReference type="InterPro" id="IPR049557">
    <property type="entry name" value="Transketolase_CS"/>
</dbReference>
<evidence type="ECO:0000256" key="11">
    <source>
        <dbReference type="ARBA" id="ARBA00022723"/>
    </source>
</evidence>
<dbReference type="PANTHER" id="PTHR43195:SF1">
    <property type="entry name" value="FI06132P-RELATED"/>
    <property type="match status" value="1"/>
</dbReference>
<dbReference type="EnsemblMetazoa" id="CLYHEMT021685.1">
    <property type="protein sequence ID" value="CLYHEMP021685.1"/>
    <property type="gene ID" value="CLYHEMG021685"/>
</dbReference>
<dbReference type="FunFam" id="3.40.50.970:FF:000033">
    <property type="entry name" value="Transketolase isoform 1"/>
    <property type="match status" value="1"/>
</dbReference>
<comment type="cofactor">
    <cofactor evidence="4">
        <name>Mg(2+)</name>
        <dbReference type="ChEBI" id="CHEBI:18420"/>
    </cofactor>
</comment>
<dbReference type="NCBIfam" id="NF004559">
    <property type="entry name" value="PRK05899.2-5"/>
    <property type="match status" value="1"/>
</dbReference>
<dbReference type="GeneID" id="136809735"/>
<keyword evidence="10" id="KW-0808">Transferase</keyword>
<evidence type="ECO:0000313" key="17">
    <source>
        <dbReference type="Proteomes" id="UP000594262"/>
    </source>
</evidence>
<dbReference type="GO" id="GO:0019682">
    <property type="term" value="P:glyceraldehyde-3-phosphate metabolic process"/>
    <property type="evidence" value="ECO:0007669"/>
    <property type="project" value="UniProtKB-ARBA"/>
</dbReference>
<dbReference type="PROSITE" id="PS00801">
    <property type="entry name" value="TRANSKETOLASE_1"/>
    <property type="match status" value="1"/>
</dbReference>
<dbReference type="InterPro" id="IPR009014">
    <property type="entry name" value="Transketo_C/PFOR_II"/>
</dbReference>
<dbReference type="GO" id="GO:0046872">
    <property type="term" value="F:metal ion binding"/>
    <property type="evidence" value="ECO:0007669"/>
    <property type="project" value="UniProtKB-KW"/>
</dbReference>
<dbReference type="FunFam" id="3.40.50.970:FF:000129">
    <property type="entry name" value="Transketolase"/>
    <property type="match status" value="1"/>
</dbReference>
<evidence type="ECO:0000256" key="5">
    <source>
        <dbReference type="ARBA" id="ARBA00001964"/>
    </source>
</evidence>
<comment type="cofactor">
    <cofactor evidence="1">
        <name>Ca(2+)</name>
        <dbReference type="ChEBI" id="CHEBI:29108"/>
    </cofactor>
</comment>
<comment type="subunit">
    <text evidence="7">Homodimer.</text>
</comment>
<evidence type="ECO:0000256" key="7">
    <source>
        <dbReference type="ARBA" id="ARBA00011738"/>
    </source>
</evidence>
<evidence type="ECO:0000256" key="8">
    <source>
        <dbReference type="ARBA" id="ARBA00013152"/>
    </source>
</evidence>
<comment type="cofactor">
    <cofactor evidence="3">
        <name>Co(2+)</name>
        <dbReference type="ChEBI" id="CHEBI:48828"/>
    </cofactor>
</comment>
<evidence type="ECO:0000256" key="2">
    <source>
        <dbReference type="ARBA" id="ARBA00001936"/>
    </source>
</evidence>
<proteinExistence type="inferred from homology"/>